<dbReference type="KEGG" id="vg:65102038"/>
<protein>
    <submittedName>
        <fullName evidence="2">Uncharacterized protein</fullName>
    </submittedName>
</protein>
<keyword evidence="1" id="KW-0175">Coiled coil</keyword>
<dbReference type="EMBL" id="MF198462">
    <property type="protein sequence ID" value="AVN99307.1"/>
    <property type="molecule type" value="Genomic_RNA"/>
</dbReference>
<evidence type="ECO:0000256" key="1">
    <source>
        <dbReference type="SAM" id="Coils"/>
    </source>
</evidence>
<name>A0A499PZ42_9CLOS</name>
<dbReference type="Proteomes" id="UP000502394">
    <property type="component" value="Segment"/>
</dbReference>
<proteinExistence type="predicted"/>
<reference evidence="2" key="1">
    <citation type="journal article" date="2018" name="Plant Dis.">
        <title>Discovery of Viruses and Virus-Like Pathogens in Pistachio using High-Throughput Sequencing.</title>
        <authorList>
            <person name="Al Rwahnih M."/>
            <person name="Rowhani A."/>
            <person name="Westrick N."/>
            <person name="Stevens K."/>
            <person name="Diaz-Lara A."/>
            <person name="Trouillas F.P."/>
            <person name="Preece J."/>
            <person name="Kallsen C."/>
            <person name="Farrar K."/>
            <person name="Golino D."/>
        </authorList>
    </citation>
    <scope>NUCLEOTIDE SEQUENCE [LARGE SCALE GENOMIC DNA]</scope>
    <source>
        <strain evidence="2">W10</strain>
    </source>
</reference>
<organism evidence="2">
    <name type="scientific">Pistachio ampelovirus A</name>
    <dbReference type="NCBI Taxonomy" id="2093224"/>
    <lineage>
        <taxon>Viruses</taxon>
        <taxon>Riboviria</taxon>
        <taxon>Orthornavirae</taxon>
        <taxon>Kitrinoviricota</taxon>
        <taxon>Alsuviricetes</taxon>
        <taxon>Martellivirales</taxon>
        <taxon>Closteroviridae</taxon>
        <taxon>Ampelovirus</taxon>
        <taxon>Ampelovirus pistaciae</taxon>
    </lineage>
</organism>
<sequence>MSLKHMGNIISDYERDYLELNRRRGNYGEPTIVNYNGADYGGYRRLDSSNYHNYDYFDPRRERDNKLLEVWNDHATELSQMKTRETRYEYERRMNIINEYDLELKKLKKEHEEKLKKAYDKHAERKRKSFIYRNLYR</sequence>
<feature type="coiled-coil region" evidence="1">
    <location>
        <begin position="90"/>
        <end position="128"/>
    </location>
</feature>
<dbReference type="GeneID" id="65102038"/>
<evidence type="ECO:0000313" key="3">
    <source>
        <dbReference type="Proteomes" id="UP000502394"/>
    </source>
</evidence>
<dbReference type="RefSeq" id="YP_010086808.1">
    <property type="nucleotide sequence ID" value="NC_055482.1"/>
</dbReference>
<evidence type="ECO:0000313" key="2">
    <source>
        <dbReference type="EMBL" id="AVN99307.1"/>
    </source>
</evidence>
<keyword evidence="3" id="KW-1185">Reference proteome</keyword>
<accession>A0A499PZ42</accession>